<dbReference type="EC" id="3.1.1.93" evidence="4"/>
<organism evidence="13 14">
    <name type="scientific">Labrys miyagiensis</name>
    <dbReference type="NCBI Taxonomy" id="346912"/>
    <lineage>
        <taxon>Bacteria</taxon>
        <taxon>Pseudomonadati</taxon>
        <taxon>Pseudomonadota</taxon>
        <taxon>Alphaproteobacteria</taxon>
        <taxon>Hyphomicrobiales</taxon>
        <taxon>Xanthobacteraceae</taxon>
        <taxon>Labrys</taxon>
    </lineage>
</organism>
<evidence type="ECO:0000256" key="5">
    <source>
        <dbReference type="ARBA" id="ARBA00039314"/>
    </source>
</evidence>
<evidence type="ECO:0000256" key="3">
    <source>
        <dbReference type="ARBA" id="ARBA00022946"/>
    </source>
</evidence>
<gene>
    <name evidence="13" type="ORF">GCM10007874_28630</name>
</gene>
<dbReference type="InterPro" id="IPR052382">
    <property type="entry name" value="ABHD10_acyl-thioesterase"/>
</dbReference>
<dbReference type="Pfam" id="PF12697">
    <property type="entry name" value="Abhydrolase_6"/>
    <property type="match status" value="1"/>
</dbReference>
<evidence type="ECO:0000256" key="11">
    <source>
        <dbReference type="ARBA" id="ARBA00047972"/>
    </source>
</evidence>
<accession>A0ABQ6CHZ5</accession>
<dbReference type="InterPro" id="IPR000073">
    <property type="entry name" value="AB_hydrolase_1"/>
</dbReference>
<comment type="function">
    <text evidence="9">Acts as an acyl-protein thioesterase that hydrolyzes fatty acids from acylated residues in proteins. Regulates the mitochondrial S-depalmitoylation of the nucleophilic active site residue of peroxiredoxin-5/PRDX5, a key antioxidant protein, therefore modulating mitochondrial antioxidant ability. Also catalyzes the deglucuronidation of mycophenolic acid acyl-glucuronide, an active metabolite of the immunosuppressant drug mycophenolate.</text>
</comment>
<protein>
    <recommendedName>
        <fullName evidence="5">Palmitoyl-protein thioesterase ABHD10, mitochondrial</fullName>
        <ecNumber evidence="4">3.1.1.93</ecNumber>
        <ecNumber evidence="1">3.1.2.22</ecNumber>
    </recommendedName>
    <alternativeName>
        <fullName evidence="7">Acyl-protein thioesterase ABHD10</fullName>
    </alternativeName>
    <alternativeName>
        <fullName evidence="8">Alpha/beta hydrolase domain-containing protein 10</fullName>
    </alternativeName>
    <alternativeName>
        <fullName evidence="6">Mycophenolic acid acyl-glucuronide esterase, mitochondrial</fullName>
    </alternativeName>
</protein>
<keyword evidence="14" id="KW-1185">Reference proteome</keyword>
<keyword evidence="2 13" id="KW-0378">Hydrolase</keyword>
<comment type="caution">
    <text evidence="13">The sequence shown here is derived from an EMBL/GenBank/DDBJ whole genome shotgun (WGS) entry which is preliminary data.</text>
</comment>
<dbReference type="InterPro" id="IPR029058">
    <property type="entry name" value="AB_hydrolase_fold"/>
</dbReference>
<dbReference type="GO" id="GO:0016787">
    <property type="term" value="F:hydrolase activity"/>
    <property type="evidence" value="ECO:0007669"/>
    <property type="project" value="UniProtKB-KW"/>
</dbReference>
<dbReference type="Proteomes" id="UP001156882">
    <property type="component" value="Unassembled WGS sequence"/>
</dbReference>
<evidence type="ECO:0000256" key="4">
    <source>
        <dbReference type="ARBA" id="ARBA00039132"/>
    </source>
</evidence>
<evidence type="ECO:0000259" key="12">
    <source>
        <dbReference type="Pfam" id="PF12697"/>
    </source>
</evidence>
<name>A0ABQ6CHZ5_9HYPH</name>
<comment type="catalytic activity">
    <reaction evidence="11">
        <text>mycophenolic acid O-acyl-beta-D-glucuronide + H2O = mycophenolate + D-glucuronate + H(+)</text>
        <dbReference type="Rhea" id="RHEA:34179"/>
        <dbReference type="ChEBI" id="CHEBI:15377"/>
        <dbReference type="ChEBI" id="CHEBI:15378"/>
        <dbReference type="ChEBI" id="CHEBI:58720"/>
        <dbReference type="ChEBI" id="CHEBI:62932"/>
        <dbReference type="ChEBI" id="CHEBI:66982"/>
        <dbReference type="EC" id="3.1.1.93"/>
    </reaction>
    <physiologicalReaction direction="left-to-right" evidence="11">
        <dbReference type="Rhea" id="RHEA:34180"/>
    </physiologicalReaction>
</comment>
<dbReference type="EMBL" id="BSPC01000024">
    <property type="protein sequence ID" value="GLS19846.1"/>
    <property type="molecule type" value="Genomic_DNA"/>
</dbReference>
<feature type="domain" description="AB hydrolase-1" evidence="12">
    <location>
        <begin position="54"/>
        <end position="242"/>
    </location>
</feature>
<proteinExistence type="predicted"/>
<comment type="catalytic activity">
    <reaction evidence="10">
        <text>S-hexadecanoyl-L-cysteinyl-[protein] + H2O = L-cysteinyl-[protein] + hexadecanoate + H(+)</text>
        <dbReference type="Rhea" id="RHEA:19233"/>
        <dbReference type="Rhea" id="RHEA-COMP:10131"/>
        <dbReference type="Rhea" id="RHEA-COMP:11032"/>
        <dbReference type="ChEBI" id="CHEBI:7896"/>
        <dbReference type="ChEBI" id="CHEBI:15377"/>
        <dbReference type="ChEBI" id="CHEBI:15378"/>
        <dbReference type="ChEBI" id="CHEBI:29950"/>
        <dbReference type="ChEBI" id="CHEBI:74151"/>
        <dbReference type="EC" id="3.1.2.22"/>
    </reaction>
    <physiologicalReaction direction="left-to-right" evidence="10">
        <dbReference type="Rhea" id="RHEA:19234"/>
    </physiologicalReaction>
</comment>
<sequence length="261" mass="28605">MISDPGMIELGEDTSARKIAWRHQSGRGPDVVWLGGFRSDMLATKATHLAEWGARHHRAVTRFDYSGHGESGGRFEDGTIGLWLEDALAVITRVVKTPPILVGSSMGGWIALLAAQRLAGTALAPAGLVLIAPAADFTQTLMWDRFPEAVKRDILEKGAWLRPSAYSPEPYPITRALIEEGRNHLLLGGMVKTGCPVHILQGMEDPDVPWQHAMTLVERLAEDDVTMTLIKDGDHRLSRPQDLEKLIEAVESVAPKSQLLL</sequence>
<dbReference type="PANTHER" id="PTHR16138:SF7">
    <property type="entry name" value="PALMITOYL-PROTEIN THIOESTERASE ABHD10, MITOCHONDRIAL"/>
    <property type="match status" value="1"/>
</dbReference>
<evidence type="ECO:0000313" key="13">
    <source>
        <dbReference type="EMBL" id="GLS19846.1"/>
    </source>
</evidence>
<evidence type="ECO:0000256" key="7">
    <source>
        <dbReference type="ARBA" id="ARBA00042645"/>
    </source>
</evidence>
<dbReference type="SUPFAM" id="SSF53474">
    <property type="entry name" value="alpha/beta-Hydrolases"/>
    <property type="match status" value="1"/>
</dbReference>
<evidence type="ECO:0000313" key="14">
    <source>
        <dbReference type="Proteomes" id="UP001156882"/>
    </source>
</evidence>
<dbReference type="EC" id="3.1.2.22" evidence="1"/>
<evidence type="ECO:0000256" key="8">
    <source>
        <dbReference type="ARBA" id="ARBA00042704"/>
    </source>
</evidence>
<dbReference type="RefSeq" id="WP_284312874.1">
    <property type="nucleotide sequence ID" value="NZ_BSPC01000024.1"/>
</dbReference>
<evidence type="ECO:0000256" key="6">
    <source>
        <dbReference type="ARBA" id="ARBA00041520"/>
    </source>
</evidence>
<keyword evidence="3" id="KW-0809">Transit peptide</keyword>
<evidence type="ECO:0000256" key="1">
    <source>
        <dbReference type="ARBA" id="ARBA00012423"/>
    </source>
</evidence>
<dbReference type="Gene3D" id="3.40.50.1820">
    <property type="entry name" value="alpha/beta hydrolase"/>
    <property type="match status" value="1"/>
</dbReference>
<evidence type="ECO:0000256" key="9">
    <source>
        <dbReference type="ARBA" id="ARBA00046047"/>
    </source>
</evidence>
<evidence type="ECO:0000256" key="10">
    <source>
        <dbReference type="ARBA" id="ARBA00047409"/>
    </source>
</evidence>
<reference evidence="14" key="1">
    <citation type="journal article" date="2019" name="Int. J. Syst. Evol. Microbiol.">
        <title>The Global Catalogue of Microorganisms (GCM) 10K type strain sequencing project: providing services to taxonomists for standard genome sequencing and annotation.</title>
        <authorList>
            <consortium name="The Broad Institute Genomics Platform"/>
            <consortium name="The Broad Institute Genome Sequencing Center for Infectious Disease"/>
            <person name="Wu L."/>
            <person name="Ma J."/>
        </authorList>
    </citation>
    <scope>NUCLEOTIDE SEQUENCE [LARGE SCALE GENOMIC DNA]</scope>
    <source>
        <strain evidence="14">NBRC 101365</strain>
    </source>
</reference>
<dbReference type="PANTHER" id="PTHR16138">
    <property type="entry name" value="MYCOPHENOLIC ACID ACYL-GLUCURONIDE ESTERASE, MITOCHONDRIAL"/>
    <property type="match status" value="1"/>
</dbReference>
<evidence type="ECO:0000256" key="2">
    <source>
        <dbReference type="ARBA" id="ARBA00022801"/>
    </source>
</evidence>